<dbReference type="InterPro" id="IPR050131">
    <property type="entry name" value="Peptidase_S8_subtilisin-like"/>
</dbReference>
<keyword evidence="2 5" id="KW-0645">Protease</keyword>
<dbReference type="SUPFAM" id="SSF49785">
    <property type="entry name" value="Galactose-binding domain-like"/>
    <property type="match status" value="1"/>
</dbReference>
<feature type="active site" description="Charge relay system" evidence="5">
    <location>
        <position position="412"/>
    </location>
</feature>
<dbReference type="Pfam" id="PF11721">
    <property type="entry name" value="Malectin"/>
    <property type="match status" value="1"/>
</dbReference>
<dbReference type="Gene3D" id="2.60.40.1120">
    <property type="entry name" value="Carboxypeptidase-like, regulatory domain"/>
    <property type="match status" value="3"/>
</dbReference>
<evidence type="ECO:0000313" key="10">
    <source>
        <dbReference type="Proteomes" id="UP000198253"/>
    </source>
</evidence>
<feature type="active site" description="Charge relay system" evidence="5">
    <location>
        <position position="242"/>
    </location>
</feature>
<dbReference type="InterPro" id="IPR008969">
    <property type="entry name" value="CarboxyPept-like_regulatory"/>
</dbReference>
<organism evidence="9 10">
    <name type="scientific">Micromonospora echinospora</name>
    <name type="common">Micromonospora purpurea</name>
    <dbReference type="NCBI Taxonomy" id="1877"/>
    <lineage>
        <taxon>Bacteria</taxon>
        <taxon>Bacillati</taxon>
        <taxon>Actinomycetota</taxon>
        <taxon>Actinomycetes</taxon>
        <taxon>Micromonosporales</taxon>
        <taxon>Micromonosporaceae</taxon>
        <taxon>Micromonospora</taxon>
    </lineage>
</organism>
<dbReference type="GO" id="GO:0004252">
    <property type="term" value="F:serine-type endopeptidase activity"/>
    <property type="evidence" value="ECO:0007669"/>
    <property type="project" value="UniProtKB-UniRule"/>
</dbReference>
<dbReference type="InterPro" id="IPR021720">
    <property type="entry name" value="Malectin_dom"/>
</dbReference>
<keyword evidence="10" id="KW-1185">Reference proteome</keyword>
<dbReference type="PROSITE" id="PS51892">
    <property type="entry name" value="SUBTILASE"/>
    <property type="match status" value="1"/>
</dbReference>
<dbReference type="PROSITE" id="PS00138">
    <property type="entry name" value="SUBTILASE_SER"/>
    <property type="match status" value="1"/>
</dbReference>
<dbReference type="InterPro" id="IPR036852">
    <property type="entry name" value="Peptidase_S8/S53_dom_sf"/>
</dbReference>
<dbReference type="InterPro" id="IPR015500">
    <property type="entry name" value="Peptidase_S8_subtilisin-rel"/>
</dbReference>
<evidence type="ECO:0000259" key="8">
    <source>
        <dbReference type="Pfam" id="PF11721"/>
    </source>
</evidence>
<dbReference type="PANTHER" id="PTHR43806:SF67">
    <property type="entry name" value="EGF-LIKE DOMAIN-CONTAINING PROTEIN"/>
    <property type="match status" value="1"/>
</dbReference>
<evidence type="ECO:0000256" key="1">
    <source>
        <dbReference type="ARBA" id="ARBA00011073"/>
    </source>
</evidence>
<evidence type="ECO:0000256" key="5">
    <source>
        <dbReference type="PROSITE-ProRule" id="PRU01240"/>
    </source>
</evidence>
<proteinExistence type="inferred from homology"/>
<sequence>MSPRRWRVAALGLAVGLTIPVGAVGHPASAAPDQAGTARAVTAKVDKKVTKRIADTGKSAFWVFLDSQADLTTATKLRTKAEKGAAVLRAKTAHAERSQAGIRSLLTRRGAEFTPFWLVNTIHVTGDAKLLDELATHGDVREIVADDPVSIPTPLPGQTVATVDGIEWNIDRINAPQVWNELGVRGEGVVIGGIDTGVNYLHPALNASYRGRAADGSYDHNYNWFDPSGSCSTDEPCDNNDHGSHTMGSMVGLDGENVVGVAPNAKWIAAKGCESSSCSRTSLLASGQWMLAPTDINGANPRPDLAPDVINNSWGNTTYDPWYAETVSAWVAAGIFPAFSNGNSGPGCNTSGSPGMYSISYSSGAFDVNNAIASFSSRGTGENGEIKPNIAAPGANVRSSTRTGYGSFSGTSMASPHTAATVALMWSASPAIHGDIAATRAILDQTAIDVDALTCGGTVEKNNVFGEGRLDAYAAVDATPRGALGTVDGHVTSGGAPLAGATVTVTGPMTRTGTTATDGSYGFDRLMVGDYAVTVSKFGYVTATGQVTVTENQTVNKDVVVEQAPSATLSGTVSTSAGPAAGAAVSVLSTPLTATADAQGNYSVTVPQGSYEVRFTHAYRCADAVTQSTTVDADTDLDVTLPDRVDSFGYACGAAGGTFTPGTELLNVTGDDRATTVSLPFRVPLYGKSYQDAWVSTNGVLGFGTSSTNRVNTTIPSTVAPNLALFPFWDDLYVETDSAIYTTVGGSAPRRTFTVEWRNVAIYANRSQRLTFSATIGEDGSVVYRYKDIAGTGDETGTGATIGLENSDGTAGFLYSFNTGAVADGTAIAFRTTRTGVLSGVLTDANDGLPLAGATVTATVGDTTVSDTSDASGRYLIQAPAGTVGLSLAQPNYETSTATTTLAAGALETRSAALRTARIGANATSLTVTAPAGQTRGRSIALSNTGSLGTDVTVTELDADGFPADLGWLELSGTTATVAAGGRHTVGVTVRTAGLAPGSHHQAKVQISSASGRKPVIVLPVTLVVPSYALAVDAGGTAGRIDVEGQTWSPDQAYSAGKAGYLGTSSRRTTSTTITGTNDPARFATQREGMYEYRIDGLADGWYTVELDFAEVKTQRPDKRVFDVLLEGQEVLPSLDVAGEVGSYAALSRTYTVQVTDGQLNVRFVTHAGYGQPIVNALRVTNRPDLGV</sequence>
<evidence type="ECO:0000259" key="7">
    <source>
        <dbReference type="Pfam" id="PF00082"/>
    </source>
</evidence>
<protein>
    <submittedName>
        <fullName evidence="9">Serine protease, subtilisin family</fullName>
    </submittedName>
</protein>
<dbReference type="EMBL" id="LT607413">
    <property type="protein sequence ID" value="SCE73660.1"/>
    <property type="molecule type" value="Genomic_DNA"/>
</dbReference>
<comment type="similarity">
    <text evidence="1 5">Belongs to the peptidase S8 family.</text>
</comment>
<dbReference type="PRINTS" id="PR00723">
    <property type="entry name" value="SUBTILISIN"/>
</dbReference>
<dbReference type="Pfam" id="PF00082">
    <property type="entry name" value="Peptidase_S8"/>
    <property type="match status" value="1"/>
</dbReference>
<keyword evidence="4 5" id="KW-0720">Serine protease</keyword>
<feature type="domain" description="Peptidase S8/S53" evidence="7">
    <location>
        <begin position="186"/>
        <end position="466"/>
    </location>
</feature>
<keyword evidence="6" id="KW-0732">Signal</keyword>
<dbReference type="Gene3D" id="2.60.120.430">
    <property type="entry name" value="Galactose-binding lectin"/>
    <property type="match status" value="1"/>
</dbReference>
<name>A0A1C4UPR0_MICEC</name>
<gene>
    <name evidence="9" type="ORF">GA0070618_0535</name>
</gene>
<dbReference type="SUPFAM" id="SSF49464">
    <property type="entry name" value="Carboxypeptidase regulatory domain-like"/>
    <property type="match status" value="2"/>
</dbReference>
<feature type="domain" description="Malectin" evidence="8">
    <location>
        <begin position="1029"/>
        <end position="1177"/>
    </location>
</feature>
<feature type="active site" description="Charge relay system" evidence="5">
    <location>
        <position position="195"/>
    </location>
</feature>
<keyword evidence="3 5" id="KW-0378">Hydrolase</keyword>
<dbReference type="InParanoid" id="A0A1C4UPR0"/>
<feature type="signal peptide" evidence="6">
    <location>
        <begin position="1"/>
        <end position="23"/>
    </location>
</feature>
<evidence type="ECO:0000256" key="2">
    <source>
        <dbReference type="ARBA" id="ARBA00022670"/>
    </source>
</evidence>
<accession>A0A1C4UPR0</accession>
<evidence type="ECO:0000256" key="3">
    <source>
        <dbReference type="ARBA" id="ARBA00022801"/>
    </source>
</evidence>
<dbReference type="InterPro" id="IPR023828">
    <property type="entry name" value="Peptidase_S8_Ser-AS"/>
</dbReference>
<dbReference type="Pfam" id="PF13620">
    <property type="entry name" value="CarboxypepD_reg"/>
    <property type="match status" value="3"/>
</dbReference>
<feature type="chain" id="PRO_5039624866" evidence="6">
    <location>
        <begin position="24"/>
        <end position="1188"/>
    </location>
</feature>
<reference evidence="10" key="1">
    <citation type="submission" date="2016-06" db="EMBL/GenBank/DDBJ databases">
        <authorList>
            <person name="Varghese N."/>
            <person name="Submissions Spin"/>
        </authorList>
    </citation>
    <scope>NUCLEOTIDE SEQUENCE [LARGE SCALE GENOMIC DNA]</scope>
    <source>
        <strain evidence="10">DSM 43816</strain>
    </source>
</reference>
<dbReference type="SUPFAM" id="SSF52743">
    <property type="entry name" value="Subtilisin-like"/>
    <property type="match status" value="1"/>
</dbReference>
<dbReference type="OrthoDB" id="9813435at2"/>
<dbReference type="AlphaFoldDB" id="A0A1C4UPR0"/>
<evidence type="ECO:0000313" key="9">
    <source>
        <dbReference type="EMBL" id="SCE73660.1"/>
    </source>
</evidence>
<dbReference type="PANTHER" id="PTHR43806">
    <property type="entry name" value="PEPTIDASE S8"/>
    <property type="match status" value="1"/>
</dbReference>
<dbReference type="Proteomes" id="UP000198253">
    <property type="component" value="Chromosome I"/>
</dbReference>
<dbReference type="InterPro" id="IPR008979">
    <property type="entry name" value="Galactose-bd-like_sf"/>
</dbReference>
<dbReference type="GO" id="GO:0030246">
    <property type="term" value="F:carbohydrate binding"/>
    <property type="evidence" value="ECO:0007669"/>
    <property type="project" value="InterPro"/>
</dbReference>
<dbReference type="InterPro" id="IPR013784">
    <property type="entry name" value="Carb-bd-like_fold"/>
</dbReference>
<evidence type="ECO:0000256" key="6">
    <source>
        <dbReference type="SAM" id="SignalP"/>
    </source>
</evidence>
<dbReference type="Gene3D" id="3.40.50.200">
    <property type="entry name" value="Peptidase S8/S53 domain"/>
    <property type="match status" value="1"/>
</dbReference>
<dbReference type="SUPFAM" id="SSF49452">
    <property type="entry name" value="Starch-binding domain-like"/>
    <property type="match status" value="1"/>
</dbReference>
<dbReference type="GO" id="GO:0006508">
    <property type="term" value="P:proteolysis"/>
    <property type="evidence" value="ECO:0007669"/>
    <property type="project" value="UniProtKB-KW"/>
</dbReference>
<evidence type="ECO:0000256" key="4">
    <source>
        <dbReference type="ARBA" id="ARBA00022825"/>
    </source>
</evidence>
<dbReference type="InterPro" id="IPR000209">
    <property type="entry name" value="Peptidase_S8/S53_dom"/>
</dbReference>